<dbReference type="GO" id="GO:0035556">
    <property type="term" value="P:intracellular signal transduction"/>
    <property type="evidence" value="ECO:0007669"/>
    <property type="project" value="TreeGrafter"/>
</dbReference>
<keyword evidence="3 6" id="KW-0547">Nucleotide-binding</keyword>
<dbReference type="SMART" id="SM00220">
    <property type="entry name" value="S_TKc"/>
    <property type="match status" value="1"/>
</dbReference>
<comment type="caution">
    <text evidence="9">The sequence shown here is derived from an EMBL/GenBank/DDBJ whole genome shotgun (WGS) entry which is preliminary data.</text>
</comment>
<dbReference type="FunFam" id="1.10.510.10:FF:000571">
    <property type="entry name" value="Maternal embryonic leucine zipper kinase"/>
    <property type="match status" value="1"/>
</dbReference>
<sequence>MSIVPGETHIGNYLMIQQIGSGAFASVWLAQHMTTNIKVAMKIITKKTIESTEAKTRFNREMALLKQMTHPFIAEFFESIENENFHFLVMEYAENGNMLEFINFKGQLTEPQARHYFSELISVLEYLHNDKLVAHRDLKAENILLDRYNNIRVIDFGLSNQFSTSQPQLKTACGSPGMFF</sequence>
<dbReference type="PROSITE" id="PS50011">
    <property type="entry name" value="PROTEIN_KINASE_DOM"/>
    <property type="match status" value="1"/>
</dbReference>
<evidence type="ECO:0000256" key="3">
    <source>
        <dbReference type="ARBA" id="ARBA00022741"/>
    </source>
</evidence>
<feature type="domain" description="Protein kinase" evidence="8">
    <location>
        <begin position="13"/>
        <end position="180"/>
    </location>
</feature>
<dbReference type="PANTHER" id="PTHR24346">
    <property type="entry name" value="MAP/MICROTUBULE AFFINITY-REGULATING KINASE"/>
    <property type="match status" value="1"/>
</dbReference>
<dbReference type="GO" id="GO:0004674">
    <property type="term" value="F:protein serine/threonine kinase activity"/>
    <property type="evidence" value="ECO:0007669"/>
    <property type="project" value="UniProtKB-KW"/>
</dbReference>
<dbReference type="OrthoDB" id="9396925at2759"/>
<accession>A0A1J4KQY2</accession>
<dbReference type="EMBL" id="MLAK01000493">
    <property type="protein sequence ID" value="OHT13667.1"/>
    <property type="molecule type" value="Genomic_DNA"/>
</dbReference>
<dbReference type="VEuPathDB" id="TrichDB:TRFO_16096"/>
<feature type="binding site" evidence="6">
    <location>
        <position position="42"/>
    </location>
    <ligand>
        <name>ATP</name>
        <dbReference type="ChEBI" id="CHEBI:30616"/>
    </ligand>
</feature>
<dbReference type="Gene3D" id="1.10.510.10">
    <property type="entry name" value="Transferase(Phosphotransferase) domain 1"/>
    <property type="match status" value="1"/>
</dbReference>
<reference evidence="9" key="1">
    <citation type="submission" date="2016-10" db="EMBL/GenBank/DDBJ databases">
        <authorList>
            <person name="Benchimol M."/>
            <person name="Almeida L.G."/>
            <person name="Vasconcelos A.T."/>
            <person name="Perreira-Neves A."/>
            <person name="Rosa I.A."/>
            <person name="Tasca T."/>
            <person name="Bogo M.R."/>
            <person name="de Souza W."/>
        </authorList>
    </citation>
    <scope>NUCLEOTIDE SEQUENCE [LARGE SCALE GENOMIC DNA]</scope>
    <source>
        <strain evidence="9">K</strain>
    </source>
</reference>
<dbReference type="AlphaFoldDB" id="A0A1J4KQY2"/>
<evidence type="ECO:0000256" key="2">
    <source>
        <dbReference type="ARBA" id="ARBA00022679"/>
    </source>
</evidence>
<comment type="similarity">
    <text evidence="7">Belongs to the protein kinase superfamily.</text>
</comment>
<keyword evidence="1 7" id="KW-0723">Serine/threonine-protein kinase</keyword>
<evidence type="ECO:0000256" key="5">
    <source>
        <dbReference type="ARBA" id="ARBA00022840"/>
    </source>
</evidence>
<dbReference type="InterPro" id="IPR008271">
    <property type="entry name" value="Ser/Thr_kinase_AS"/>
</dbReference>
<keyword evidence="4" id="KW-0418">Kinase</keyword>
<evidence type="ECO:0000256" key="4">
    <source>
        <dbReference type="ARBA" id="ARBA00022777"/>
    </source>
</evidence>
<keyword evidence="2" id="KW-0808">Transferase</keyword>
<name>A0A1J4KQY2_9EUKA</name>
<organism evidence="9 10">
    <name type="scientific">Tritrichomonas foetus</name>
    <dbReference type="NCBI Taxonomy" id="1144522"/>
    <lineage>
        <taxon>Eukaryota</taxon>
        <taxon>Metamonada</taxon>
        <taxon>Parabasalia</taxon>
        <taxon>Tritrichomonadida</taxon>
        <taxon>Tritrichomonadidae</taxon>
        <taxon>Tritrichomonas</taxon>
    </lineage>
</organism>
<dbReference type="SUPFAM" id="SSF56112">
    <property type="entry name" value="Protein kinase-like (PK-like)"/>
    <property type="match status" value="1"/>
</dbReference>
<dbReference type="PANTHER" id="PTHR24346:SF82">
    <property type="entry name" value="KP78A-RELATED"/>
    <property type="match status" value="1"/>
</dbReference>
<protein>
    <recommendedName>
        <fullName evidence="8">Protein kinase domain-containing protein</fullName>
    </recommendedName>
</protein>
<dbReference type="Proteomes" id="UP000179807">
    <property type="component" value="Unassembled WGS sequence"/>
</dbReference>
<proteinExistence type="inferred from homology"/>
<keyword evidence="10" id="KW-1185">Reference proteome</keyword>
<evidence type="ECO:0000313" key="9">
    <source>
        <dbReference type="EMBL" id="OHT13667.1"/>
    </source>
</evidence>
<dbReference type="RefSeq" id="XP_068366803.1">
    <property type="nucleotide sequence ID" value="XM_068498775.1"/>
</dbReference>
<evidence type="ECO:0000256" key="6">
    <source>
        <dbReference type="PROSITE-ProRule" id="PRU10141"/>
    </source>
</evidence>
<dbReference type="GO" id="GO:0005524">
    <property type="term" value="F:ATP binding"/>
    <property type="evidence" value="ECO:0007669"/>
    <property type="project" value="UniProtKB-UniRule"/>
</dbReference>
<keyword evidence="5 6" id="KW-0067">ATP-binding</keyword>
<dbReference type="InterPro" id="IPR017441">
    <property type="entry name" value="Protein_kinase_ATP_BS"/>
</dbReference>
<dbReference type="FunFam" id="3.30.200.20:FF:000003">
    <property type="entry name" value="Non-specific serine/threonine protein kinase"/>
    <property type="match status" value="1"/>
</dbReference>
<evidence type="ECO:0000256" key="1">
    <source>
        <dbReference type="ARBA" id="ARBA00022527"/>
    </source>
</evidence>
<dbReference type="Pfam" id="PF00069">
    <property type="entry name" value="Pkinase"/>
    <property type="match status" value="1"/>
</dbReference>
<dbReference type="PROSITE" id="PS00107">
    <property type="entry name" value="PROTEIN_KINASE_ATP"/>
    <property type="match status" value="1"/>
</dbReference>
<evidence type="ECO:0000313" key="10">
    <source>
        <dbReference type="Proteomes" id="UP000179807"/>
    </source>
</evidence>
<gene>
    <name evidence="9" type="ORF">TRFO_16096</name>
</gene>
<dbReference type="GO" id="GO:0005737">
    <property type="term" value="C:cytoplasm"/>
    <property type="evidence" value="ECO:0007669"/>
    <property type="project" value="TreeGrafter"/>
</dbReference>
<dbReference type="InterPro" id="IPR011009">
    <property type="entry name" value="Kinase-like_dom_sf"/>
</dbReference>
<evidence type="ECO:0000259" key="8">
    <source>
        <dbReference type="PROSITE" id="PS50011"/>
    </source>
</evidence>
<dbReference type="GeneID" id="94833479"/>
<dbReference type="PROSITE" id="PS00108">
    <property type="entry name" value="PROTEIN_KINASE_ST"/>
    <property type="match status" value="1"/>
</dbReference>
<dbReference type="InterPro" id="IPR000719">
    <property type="entry name" value="Prot_kinase_dom"/>
</dbReference>
<evidence type="ECO:0000256" key="7">
    <source>
        <dbReference type="RuleBase" id="RU000304"/>
    </source>
</evidence>